<evidence type="ECO:0000256" key="6">
    <source>
        <dbReference type="ARBA" id="ARBA00023102"/>
    </source>
</evidence>
<dbReference type="InterPro" id="IPR010140">
    <property type="entry name" value="Histidinol_P_phosphatase_HisJ"/>
</dbReference>
<dbReference type="NCBIfam" id="TIGR01856">
    <property type="entry name" value="hisJ_fam"/>
    <property type="match status" value="1"/>
</dbReference>
<dbReference type="UniPathway" id="UPA00031">
    <property type="reaction ID" value="UER00013"/>
</dbReference>
<dbReference type="Pfam" id="PF02811">
    <property type="entry name" value="PHP"/>
    <property type="match status" value="1"/>
</dbReference>
<dbReference type="GO" id="GO:0004401">
    <property type="term" value="F:histidinol-phosphatase activity"/>
    <property type="evidence" value="ECO:0007669"/>
    <property type="project" value="UniProtKB-UniRule"/>
</dbReference>
<dbReference type="EMBL" id="UWJD01000002">
    <property type="protein sequence ID" value="VCT84687.1"/>
    <property type="molecule type" value="Genomic_DNA"/>
</dbReference>
<keyword evidence="4 8" id="KW-0028">Amino-acid biosynthesis</keyword>
<dbReference type="InterPro" id="IPR004013">
    <property type="entry name" value="PHP_dom"/>
</dbReference>
<dbReference type="EC" id="3.1.3.15" evidence="3 8"/>
<comment type="similarity">
    <text evidence="2 8">Belongs to the PHP hydrolase family. HisK subfamily.</text>
</comment>
<name>A0A650MH17_9CLOT</name>
<evidence type="ECO:0000256" key="5">
    <source>
        <dbReference type="ARBA" id="ARBA00022801"/>
    </source>
</evidence>
<evidence type="ECO:0000259" key="9">
    <source>
        <dbReference type="SMART" id="SM00481"/>
    </source>
</evidence>
<sequence>MRYNKKCTIEKLKEIFNMLYDYHMHCSFSADSKTPMKDMIEQSINLNLKEICFTDHVDYDIIGNPNVKIDYNRYFEELNAYKEKYKDRISIKKGLEMGLQPHLLERCSKEIKEHDFDFVICSIHTIDRNELYTRDYHKGKTLYEAYEGYYKILFDIVNSYNDYSVLGHLDLIKRYDTTILEDKLFIDYIEAILKKVIENGKGIELNTSSFRYNLPDLMPSTNILKLYKELGGEIITVGSDSHTTEQIATKFDYVNEALKDLGYKYTCRFNKMKPEFVKL</sequence>
<evidence type="ECO:0000256" key="8">
    <source>
        <dbReference type="RuleBase" id="RU366003"/>
    </source>
</evidence>
<dbReference type="PANTHER" id="PTHR21039">
    <property type="entry name" value="HISTIDINOL PHOSPHATASE-RELATED"/>
    <property type="match status" value="1"/>
</dbReference>
<dbReference type="SMART" id="SM00481">
    <property type="entry name" value="POLIIIAc"/>
    <property type="match status" value="1"/>
</dbReference>
<protein>
    <recommendedName>
        <fullName evidence="3 8">Histidinol-phosphatase</fullName>
        <shortName evidence="8">HolPase</shortName>
        <ecNumber evidence="3 8">3.1.3.15</ecNumber>
    </recommendedName>
</protein>
<evidence type="ECO:0000256" key="4">
    <source>
        <dbReference type="ARBA" id="ARBA00022605"/>
    </source>
</evidence>
<proteinExistence type="inferred from homology"/>
<evidence type="ECO:0000256" key="7">
    <source>
        <dbReference type="ARBA" id="ARBA00049158"/>
    </source>
</evidence>
<keyword evidence="6 8" id="KW-0368">Histidine biosynthesis</keyword>
<comment type="catalytic activity">
    <reaction evidence="7 8">
        <text>L-histidinol phosphate + H2O = L-histidinol + phosphate</text>
        <dbReference type="Rhea" id="RHEA:14465"/>
        <dbReference type="ChEBI" id="CHEBI:15377"/>
        <dbReference type="ChEBI" id="CHEBI:43474"/>
        <dbReference type="ChEBI" id="CHEBI:57699"/>
        <dbReference type="ChEBI" id="CHEBI:57980"/>
        <dbReference type="EC" id="3.1.3.15"/>
    </reaction>
</comment>
<evidence type="ECO:0000256" key="3">
    <source>
        <dbReference type="ARBA" id="ARBA00013085"/>
    </source>
</evidence>
<accession>A0A650MH17</accession>
<evidence type="ECO:0000313" key="11">
    <source>
        <dbReference type="Proteomes" id="UP000431451"/>
    </source>
</evidence>
<dbReference type="Gene3D" id="3.20.20.140">
    <property type="entry name" value="Metal-dependent hydrolases"/>
    <property type="match status" value="1"/>
</dbReference>
<dbReference type="GO" id="GO:0005737">
    <property type="term" value="C:cytoplasm"/>
    <property type="evidence" value="ECO:0007669"/>
    <property type="project" value="TreeGrafter"/>
</dbReference>
<dbReference type="SUPFAM" id="SSF89550">
    <property type="entry name" value="PHP domain-like"/>
    <property type="match status" value="1"/>
</dbReference>
<dbReference type="AlphaFoldDB" id="A0A650MH17"/>
<dbReference type="InterPro" id="IPR003141">
    <property type="entry name" value="Pol/His_phosphatase_N"/>
</dbReference>
<evidence type="ECO:0000313" key="10">
    <source>
        <dbReference type="EMBL" id="VCT84687.1"/>
    </source>
</evidence>
<dbReference type="PANTHER" id="PTHR21039:SF0">
    <property type="entry name" value="HISTIDINOL-PHOSPHATASE"/>
    <property type="match status" value="1"/>
</dbReference>
<comment type="pathway">
    <text evidence="1 8">Amino-acid biosynthesis; L-histidine biosynthesis; L-histidine from 5-phospho-alpha-D-ribose 1-diphosphate: step 8/9.</text>
</comment>
<organism evidence="10 11">
    <name type="scientific">Clostridium neonatale</name>
    <dbReference type="NCBI Taxonomy" id="137838"/>
    <lineage>
        <taxon>Bacteria</taxon>
        <taxon>Bacillati</taxon>
        <taxon>Bacillota</taxon>
        <taxon>Clostridia</taxon>
        <taxon>Eubacteriales</taxon>
        <taxon>Clostridiaceae</taxon>
        <taxon>Clostridium</taxon>
    </lineage>
</organism>
<evidence type="ECO:0000256" key="2">
    <source>
        <dbReference type="ARBA" id="ARBA00009152"/>
    </source>
</evidence>
<evidence type="ECO:0000256" key="1">
    <source>
        <dbReference type="ARBA" id="ARBA00004970"/>
    </source>
</evidence>
<reference evidence="10 11" key="1">
    <citation type="submission" date="2018-06" db="EMBL/GenBank/DDBJ databases">
        <authorList>
            <consortium name="IHU Genomes"/>
        </authorList>
    </citation>
    <scope>NUCLEOTIDE SEQUENCE [LARGE SCALE GENOMIC DNA]</scope>
    <source>
        <strain evidence="10 11">NEC25</strain>
    </source>
</reference>
<dbReference type="GO" id="GO:0000105">
    <property type="term" value="P:L-histidine biosynthetic process"/>
    <property type="evidence" value="ECO:0007669"/>
    <property type="project" value="UniProtKB-UniRule"/>
</dbReference>
<dbReference type="RefSeq" id="WP_410744969.1">
    <property type="nucleotide sequence ID" value="NZ_CAMTDI010000295.1"/>
</dbReference>
<feature type="domain" description="Polymerase/histidinol phosphatase N-terminal" evidence="9">
    <location>
        <begin position="20"/>
        <end position="101"/>
    </location>
</feature>
<gene>
    <name evidence="10" type="primary">hisK_3</name>
    <name evidence="10" type="ORF">CNEONATNEC25_02287</name>
</gene>
<dbReference type="Proteomes" id="UP000431451">
    <property type="component" value="Unassembled WGS sequence"/>
</dbReference>
<keyword evidence="5 8" id="KW-0378">Hydrolase</keyword>
<dbReference type="InterPro" id="IPR016195">
    <property type="entry name" value="Pol/histidinol_Pase-like"/>
</dbReference>